<keyword evidence="9" id="KW-1185">Reference proteome</keyword>
<comment type="subcellular location">
    <subcellularLocation>
        <location evidence="1">Nucleus</location>
    </subcellularLocation>
</comment>
<keyword evidence="3" id="KW-0238">DNA-binding</keyword>
<evidence type="ECO:0000259" key="8">
    <source>
        <dbReference type="PROSITE" id="PS50811"/>
    </source>
</evidence>
<keyword evidence="2" id="KW-0805">Transcription regulation</keyword>
<dbReference type="InterPro" id="IPR003657">
    <property type="entry name" value="WRKY_dom"/>
</dbReference>
<feature type="compositionally biased region" description="Basic and acidic residues" evidence="7">
    <location>
        <begin position="240"/>
        <end position="249"/>
    </location>
</feature>
<dbReference type="GeneID" id="109709341"/>
<dbReference type="PROSITE" id="PS50811">
    <property type="entry name" value="WRKY"/>
    <property type="match status" value="1"/>
</dbReference>
<feature type="domain" description="WRKY" evidence="8">
    <location>
        <begin position="264"/>
        <end position="330"/>
    </location>
</feature>
<dbReference type="AlphaFoldDB" id="A0A6P5EU95"/>
<reference evidence="10" key="2">
    <citation type="submission" date="2025-08" db="UniProtKB">
        <authorList>
            <consortium name="RefSeq"/>
        </authorList>
    </citation>
    <scope>IDENTIFICATION</scope>
    <source>
        <tissue evidence="10">Leaf</tissue>
    </source>
</reference>
<dbReference type="InterPro" id="IPR036576">
    <property type="entry name" value="WRKY_dom_sf"/>
</dbReference>
<protein>
    <submittedName>
        <fullName evidence="10">Probable WRKY transcription factor 47</fullName>
    </submittedName>
</protein>
<name>A0A6P5EU95_ANACO</name>
<feature type="region of interest" description="Disordered" evidence="7">
    <location>
        <begin position="175"/>
        <end position="249"/>
    </location>
</feature>
<dbReference type="OrthoDB" id="2020995at2759"/>
<dbReference type="Proteomes" id="UP000515123">
    <property type="component" value="Linkage group 4"/>
</dbReference>
<dbReference type="GO" id="GO:0043565">
    <property type="term" value="F:sequence-specific DNA binding"/>
    <property type="evidence" value="ECO:0007669"/>
    <property type="project" value="InterPro"/>
</dbReference>
<feature type="compositionally biased region" description="Polar residues" evidence="7">
    <location>
        <begin position="225"/>
        <end position="239"/>
    </location>
</feature>
<dbReference type="PANTHER" id="PTHR31429:SF59">
    <property type="entry name" value="WRKY TRANSCRIPTION FACTOR 47-RELATED"/>
    <property type="match status" value="1"/>
</dbReference>
<dbReference type="SUPFAM" id="SSF118290">
    <property type="entry name" value="WRKY DNA-binding domain"/>
    <property type="match status" value="1"/>
</dbReference>
<keyword evidence="5" id="KW-0539">Nucleus</keyword>
<reference evidence="9" key="1">
    <citation type="journal article" date="2015" name="Nat. Genet.">
        <title>The pineapple genome and the evolution of CAM photosynthesis.</title>
        <authorList>
            <person name="Ming R."/>
            <person name="VanBuren R."/>
            <person name="Wai C.M."/>
            <person name="Tang H."/>
            <person name="Schatz M.C."/>
            <person name="Bowers J.E."/>
            <person name="Lyons E."/>
            <person name="Wang M.L."/>
            <person name="Chen J."/>
            <person name="Biggers E."/>
            <person name="Zhang J."/>
            <person name="Huang L."/>
            <person name="Zhang L."/>
            <person name="Miao W."/>
            <person name="Zhang J."/>
            <person name="Ye Z."/>
            <person name="Miao C."/>
            <person name="Lin Z."/>
            <person name="Wang H."/>
            <person name="Zhou H."/>
            <person name="Yim W.C."/>
            <person name="Priest H.D."/>
            <person name="Zheng C."/>
            <person name="Woodhouse M."/>
            <person name="Edger P.P."/>
            <person name="Guyot R."/>
            <person name="Guo H.B."/>
            <person name="Guo H."/>
            <person name="Zheng G."/>
            <person name="Singh R."/>
            <person name="Sharma A."/>
            <person name="Min X."/>
            <person name="Zheng Y."/>
            <person name="Lee H."/>
            <person name="Gurtowski J."/>
            <person name="Sedlazeck F.J."/>
            <person name="Harkess A."/>
            <person name="McKain M.R."/>
            <person name="Liao Z."/>
            <person name="Fang J."/>
            <person name="Liu J."/>
            <person name="Zhang X."/>
            <person name="Zhang Q."/>
            <person name="Hu W."/>
            <person name="Qin Y."/>
            <person name="Wang K."/>
            <person name="Chen L.Y."/>
            <person name="Shirley N."/>
            <person name="Lin Y.R."/>
            <person name="Liu L.Y."/>
            <person name="Hernandez A.G."/>
            <person name="Wright C.L."/>
            <person name="Bulone V."/>
            <person name="Tuskan G.A."/>
            <person name="Heath K."/>
            <person name="Zee F."/>
            <person name="Moore P.H."/>
            <person name="Sunkar R."/>
            <person name="Leebens-Mack J.H."/>
            <person name="Mockler T."/>
            <person name="Bennetzen J.L."/>
            <person name="Freeling M."/>
            <person name="Sankoff D."/>
            <person name="Paterson A.H."/>
            <person name="Zhu X."/>
            <person name="Yang X."/>
            <person name="Smith J.A."/>
            <person name="Cushman J.C."/>
            <person name="Paull R.E."/>
            <person name="Yu Q."/>
        </authorList>
    </citation>
    <scope>NUCLEOTIDE SEQUENCE [LARGE SCALE GENOMIC DNA]</scope>
    <source>
        <strain evidence="9">cv. F153</strain>
    </source>
</reference>
<dbReference type="RefSeq" id="XP_020087114.1">
    <property type="nucleotide sequence ID" value="XM_020231525.1"/>
</dbReference>
<accession>A0A6P5EU95</accession>
<dbReference type="Gene3D" id="2.20.25.80">
    <property type="entry name" value="WRKY domain"/>
    <property type="match status" value="1"/>
</dbReference>
<organism evidence="9 10">
    <name type="scientific">Ananas comosus</name>
    <name type="common">Pineapple</name>
    <name type="synonym">Ananas ananas</name>
    <dbReference type="NCBI Taxonomy" id="4615"/>
    <lineage>
        <taxon>Eukaryota</taxon>
        <taxon>Viridiplantae</taxon>
        <taxon>Streptophyta</taxon>
        <taxon>Embryophyta</taxon>
        <taxon>Tracheophyta</taxon>
        <taxon>Spermatophyta</taxon>
        <taxon>Magnoliopsida</taxon>
        <taxon>Liliopsida</taxon>
        <taxon>Poales</taxon>
        <taxon>Bromeliaceae</taxon>
        <taxon>Bromelioideae</taxon>
        <taxon>Ananas</taxon>
    </lineage>
</organism>
<evidence type="ECO:0000256" key="2">
    <source>
        <dbReference type="ARBA" id="ARBA00023015"/>
    </source>
</evidence>
<dbReference type="InterPro" id="IPR044810">
    <property type="entry name" value="WRKY_plant"/>
</dbReference>
<evidence type="ECO:0000256" key="7">
    <source>
        <dbReference type="SAM" id="MobiDB-lite"/>
    </source>
</evidence>
<dbReference type="Pfam" id="PF03106">
    <property type="entry name" value="WRKY"/>
    <property type="match status" value="1"/>
</dbReference>
<keyword evidence="4" id="KW-0804">Transcription</keyword>
<evidence type="ECO:0000256" key="4">
    <source>
        <dbReference type="ARBA" id="ARBA00023163"/>
    </source>
</evidence>
<evidence type="ECO:0000256" key="1">
    <source>
        <dbReference type="ARBA" id="ARBA00004123"/>
    </source>
</evidence>
<sequence>MERCKEMILLHSGRFSRRDSHGGGDDVDRACNKIKEVDFFSESRERKLDEAGGLRDCRGGDGSLACGDAGDINTGLALTVHSVGAPTAEEEEDKPNNKMHLITIQDELNRLGHENRRLRGMLDQLTRNYSALYNQFLLVMQQKANETQHIQKENQTDPSNPVRLSAQQFLDPRPTSLQETNEHTNGDEEEHSPSLKNSSDGPSEREINIPFNRRKISVEEGPLDQQISPSWRDNNSPRQAQERSTDSMHELPCRKARVSVRARSDAPMISDGCQWRKYGQKMAKGNPCPRAYYRCTMAIGCPVRKQVQRCAEDKTVLVTTYEGNHNHPLPPAAAAMANTTSAAATMLLSGTANTTRDSSLMMGSASAAAPLFGHPLVPFASSLATLSASAPFPTITLDLTQAPLPPAAGTPLHLLQRGASHGHHPTTSSFPLAPLSMYLPHAKVGQRHHSVAETVSAAITSDPNFTAALAAAISSIMGAPRGDGAANNGSAAAPHGVPGSPQFPQSCTTFSTN</sequence>
<dbReference type="SMART" id="SM00774">
    <property type="entry name" value="WRKY"/>
    <property type="match status" value="1"/>
</dbReference>
<feature type="coiled-coil region" evidence="6">
    <location>
        <begin position="108"/>
        <end position="135"/>
    </location>
</feature>
<dbReference type="GO" id="GO:0003700">
    <property type="term" value="F:DNA-binding transcription factor activity"/>
    <property type="evidence" value="ECO:0007669"/>
    <property type="project" value="InterPro"/>
</dbReference>
<dbReference type="PANTHER" id="PTHR31429">
    <property type="entry name" value="WRKY TRANSCRIPTION FACTOR 36-RELATED"/>
    <property type="match status" value="1"/>
</dbReference>
<evidence type="ECO:0000313" key="10">
    <source>
        <dbReference type="RefSeq" id="XP_020087114.1"/>
    </source>
</evidence>
<feature type="compositionally biased region" description="Polar residues" evidence="7">
    <location>
        <begin position="502"/>
        <end position="513"/>
    </location>
</feature>
<proteinExistence type="predicted"/>
<keyword evidence="6" id="KW-0175">Coiled coil</keyword>
<feature type="compositionally biased region" description="Low complexity" evidence="7">
    <location>
        <begin position="484"/>
        <end position="493"/>
    </location>
</feature>
<dbReference type="FunFam" id="2.20.25.80:FF:000002">
    <property type="entry name" value="probable WRKY transcription factor 31"/>
    <property type="match status" value="1"/>
</dbReference>
<evidence type="ECO:0000256" key="5">
    <source>
        <dbReference type="ARBA" id="ARBA00023242"/>
    </source>
</evidence>
<dbReference type="Gramene" id="Aco022106.1.mrna1">
    <property type="protein sequence ID" value="Aco022106.1.mrna1"/>
    <property type="gene ID" value="Aco022106.1.path1"/>
</dbReference>
<evidence type="ECO:0000256" key="6">
    <source>
        <dbReference type="SAM" id="Coils"/>
    </source>
</evidence>
<evidence type="ECO:0000256" key="3">
    <source>
        <dbReference type="ARBA" id="ARBA00023125"/>
    </source>
</evidence>
<gene>
    <name evidence="10" type="primary">LOC109709341</name>
</gene>
<evidence type="ECO:0000313" key="9">
    <source>
        <dbReference type="Proteomes" id="UP000515123"/>
    </source>
</evidence>
<dbReference type="GO" id="GO:0005634">
    <property type="term" value="C:nucleus"/>
    <property type="evidence" value="ECO:0007669"/>
    <property type="project" value="UniProtKB-SubCell"/>
</dbReference>
<feature type="region of interest" description="Disordered" evidence="7">
    <location>
        <begin position="484"/>
        <end position="513"/>
    </location>
</feature>